<gene>
    <name evidence="3" type="ORF">TRFO_06608</name>
</gene>
<dbReference type="AlphaFoldDB" id="A0A1J4JZ49"/>
<dbReference type="RefSeq" id="XP_068356896.1">
    <property type="nucleotide sequence ID" value="XM_068493195.1"/>
</dbReference>
<protein>
    <submittedName>
        <fullName evidence="3">Uncharacterized protein</fullName>
    </submittedName>
</protein>
<evidence type="ECO:0000256" key="2">
    <source>
        <dbReference type="SAM" id="MobiDB-lite"/>
    </source>
</evidence>
<feature type="region of interest" description="Disordered" evidence="2">
    <location>
        <begin position="1"/>
        <end position="32"/>
    </location>
</feature>
<keyword evidence="1" id="KW-0175">Coiled coil</keyword>
<dbReference type="Proteomes" id="UP000179807">
    <property type="component" value="Unassembled WGS sequence"/>
</dbReference>
<dbReference type="GeneID" id="94827899"/>
<dbReference type="OrthoDB" id="7442760at2759"/>
<evidence type="ECO:0000256" key="1">
    <source>
        <dbReference type="SAM" id="Coils"/>
    </source>
</evidence>
<dbReference type="EMBL" id="MLAK01000816">
    <property type="protein sequence ID" value="OHT03760.1"/>
    <property type="molecule type" value="Genomic_DNA"/>
</dbReference>
<feature type="coiled-coil region" evidence="1">
    <location>
        <begin position="123"/>
        <end position="157"/>
    </location>
</feature>
<sequence>MIPTNRRFSMINVPKPSPPSSPQQVSGTSNNELQQKINSLTKQLAMARFELRQKNRELAEYRNAEKAEFDDKIEQQRNVIQELKKKIGLDNTDENNRKKSVVEMLSEQVISLTNERDTIQTDFNRQKVEIDQLKQHIDEIEQINEELEGKQEKFERGEVPPELLKRILNNYQNSNDLLNEVIEMMAEIVVGSSERSDIAVQSETETSTEYLEKVLEKASDIPPEVFQKVLNKMDAKDIPPEVIQQILTKVADVNNLPPDVINNIIQKITQSNDLPPEVIQHVLTKAGETKNELPPTVVEQILSKITDSNDLPPDVIEKLLTKVVDSNNLPPDVINNIIQKITQSNDLPPEVIQHILSKAADMKELPPEIVQQIITKVSSTNKSSDLLTTLLKNNSLNSETSDLSNDVIREIVNMMTNVKDLPKDILVQLCHVLYNNGGSACVDSLDTLLKQITGMENISSRSEAFFKLYAIAHQINLSYDIIRNQ</sequence>
<proteinExistence type="predicted"/>
<name>A0A1J4JZ49_9EUKA</name>
<keyword evidence="4" id="KW-1185">Reference proteome</keyword>
<dbReference type="Gene3D" id="1.25.40.480">
    <property type="match status" value="1"/>
</dbReference>
<evidence type="ECO:0000313" key="4">
    <source>
        <dbReference type="Proteomes" id="UP000179807"/>
    </source>
</evidence>
<accession>A0A1J4JZ49</accession>
<organism evidence="3 4">
    <name type="scientific">Tritrichomonas foetus</name>
    <dbReference type="NCBI Taxonomy" id="1144522"/>
    <lineage>
        <taxon>Eukaryota</taxon>
        <taxon>Metamonada</taxon>
        <taxon>Parabasalia</taxon>
        <taxon>Tritrichomonadida</taxon>
        <taxon>Tritrichomonadidae</taxon>
        <taxon>Tritrichomonas</taxon>
    </lineage>
</organism>
<dbReference type="VEuPathDB" id="TrichDB:TRFO_06608"/>
<comment type="caution">
    <text evidence="3">The sequence shown here is derived from an EMBL/GenBank/DDBJ whole genome shotgun (WGS) entry which is preliminary data.</text>
</comment>
<reference evidence="3" key="1">
    <citation type="submission" date="2016-10" db="EMBL/GenBank/DDBJ databases">
        <authorList>
            <person name="Benchimol M."/>
            <person name="Almeida L.G."/>
            <person name="Vasconcelos A.T."/>
            <person name="Perreira-Neves A."/>
            <person name="Rosa I.A."/>
            <person name="Tasca T."/>
            <person name="Bogo M.R."/>
            <person name="de Souza W."/>
        </authorList>
    </citation>
    <scope>NUCLEOTIDE SEQUENCE [LARGE SCALE GENOMIC DNA]</scope>
    <source>
        <strain evidence="3">K</strain>
    </source>
</reference>
<evidence type="ECO:0000313" key="3">
    <source>
        <dbReference type="EMBL" id="OHT03760.1"/>
    </source>
</evidence>